<reference evidence="7 8" key="1">
    <citation type="journal article" date="2008" name="Proc. Natl. Acad. Sci. U.S.A.">
        <title>Niche adaptation and genome expansion in the chlorophyll d-producing cyanobacterium Acaryochloris marina.</title>
        <authorList>
            <person name="Swingley W.D."/>
            <person name="Chen M."/>
            <person name="Cheung P.C."/>
            <person name="Conrad A.L."/>
            <person name="Dejesa L.C."/>
            <person name="Hao J."/>
            <person name="Honchak B.M."/>
            <person name="Karbach L.E."/>
            <person name="Kurdoglu A."/>
            <person name="Lahiri S."/>
            <person name="Mastrian S.D."/>
            <person name="Miyashita H."/>
            <person name="Page L."/>
            <person name="Ramakrishna P."/>
            <person name="Satoh S."/>
            <person name="Sattley W.M."/>
            <person name="Shimada Y."/>
            <person name="Taylor H.L."/>
            <person name="Tomo T."/>
            <person name="Tsuchiya T."/>
            <person name="Wang Z.T."/>
            <person name="Raymond J."/>
            <person name="Mimuro M."/>
            <person name="Blankenship R.E."/>
            <person name="Touchman J.W."/>
        </authorList>
    </citation>
    <scope>NUCLEOTIDE SEQUENCE [LARGE SCALE GENOMIC DNA]</scope>
    <source>
        <strain evidence="8">MBIC 11017</strain>
        <plasmid evidence="8">Plasmid pREB2</plasmid>
    </source>
</reference>
<keyword evidence="7" id="KW-0614">Plasmid</keyword>
<feature type="repeat" description="WD" evidence="3">
    <location>
        <begin position="1358"/>
        <end position="1390"/>
    </location>
</feature>
<evidence type="ECO:0000256" key="3">
    <source>
        <dbReference type="PROSITE-ProRule" id="PRU00221"/>
    </source>
</evidence>
<dbReference type="Pfam" id="PF00400">
    <property type="entry name" value="WD40"/>
    <property type="match status" value="14"/>
</dbReference>
<dbReference type="Pfam" id="PF20703">
    <property type="entry name" value="nSTAND1"/>
    <property type="match status" value="1"/>
</dbReference>
<dbReference type="PANTHER" id="PTHR19879:SF9">
    <property type="entry name" value="TRANSCRIPTION INITIATION FACTOR TFIID SUBUNIT 5"/>
    <property type="match status" value="1"/>
</dbReference>
<evidence type="ECO:0000256" key="1">
    <source>
        <dbReference type="ARBA" id="ARBA00022574"/>
    </source>
</evidence>
<feature type="repeat" description="WD" evidence="3">
    <location>
        <begin position="1235"/>
        <end position="1267"/>
    </location>
</feature>
<keyword evidence="4" id="KW-0802">TPR repeat</keyword>
<dbReference type="SUPFAM" id="SSF50978">
    <property type="entry name" value="WD40 repeat-like"/>
    <property type="match status" value="3"/>
</dbReference>
<dbReference type="HOGENOM" id="CLU_002352_2_0_3"/>
<dbReference type="OrthoDB" id="434800at2"/>
<evidence type="ECO:0000313" key="8">
    <source>
        <dbReference type="Proteomes" id="UP000000268"/>
    </source>
</evidence>
<evidence type="ECO:0000256" key="4">
    <source>
        <dbReference type="PROSITE-ProRule" id="PRU00339"/>
    </source>
</evidence>
<dbReference type="SMART" id="SM00320">
    <property type="entry name" value="WD40"/>
    <property type="match status" value="14"/>
</dbReference>
<dbReference type="SUPFAM" id="SSF48452">
    <property type="entry name" value="TPR-like"/>
    <property type="match status" value="2"/>
</dbReference>
<feature type="repeat" description="WD" evidence="3">
    <location>
        <begin position="1563"/>
        <end position="1604"/>
    </location>
</feature>
<sequence>MTETSFTVGTEHLAQLEELAWTIEMSEGQFTLILANCNYAQLRTALIQRLAELCSVAIKPVHLNPDAVTLYSAIQQQLGQQVPPALMVTGLESLEALEQVLTSANQAREEFRKRLPVPMVLWLDDDLLKQMVRLVPDLKSWGTSFRFQAEPVELVQFLQDCSQRLFTKILDVGQFVPNSEVLGKRNRQEISYAIQALETPGTTLNPKLQATVIFAQGRNAYAKGDLKKALDFYQHSLQEWPDSEQPSGGMPARTNDESGSTSEIENSRHKGIVLIHQGWCYQAMAQQDSSQTAAFLEQAKQSFEQGLDCLGASSELGILYLGQLGEVLHQLENWDALDQLALNLYQNTTPEKHPLQYMEALVLRAQVCNHRQTWEPALDLTEEALQIWEVGSTEIQVLAQQQILRMRMGLLSAQAQQALGKSQAAIDDLEQTIAATDASADPHLFVEILEQLRQLYFDQKDYQKAFETKQLKTTVKLKFRLQAFIGAGQLQPQLGDEEGIDESLVLSGRQQDIEVIVNERLSQDQYKLVILYGPSGVGKSSLVKAGLVPVLQQRVIRDRKTLPVVVNVYSNWVAELQAKLEQAASVPHTMKTEISGVETSEDVSQASDVVKGETGTSDSLEQIKQQLKHNVEAQRLTVLVFDQFEEFFFNCQEPGLRRRFYEFLQACLDGRAIPFVKVVLSLREDYFHYLLEFGRFTTRHGLEQDVLRQDNRYYLGNFDLDSARLVTERLAKRAQFHVQSQVIERLIGDLATELDQVRPIELQVSGAQLQTENITTLQQYEHLGEQPKKVLASRWLEQVVEDCGPENNETAWKMLVSLTDSKGTRPLRTEQELWNAVSTFALLDTEDSNLQDLPQSNPEDLTHFSLILRILQGSGLIVHWPQEQDDRFQLVHDYLVEPIRQHFDTDLEQKLRSERQARQKAEAGRAKLLKISLGGAFIAIAGLIGLLWRAENLRYRAERREANAEVLALSLSSKNLFDSNYQLKSLTKALMAGQNLRDYEEKQENRLENHMYGVATLRDSVYNIRQQNNLEGHTDAVLALAYSPDGSTLATASSDKTVKLWSKEGSLITTLEGHTDLVLALAYSPDGSTLATASYDKTVKLWSKEGSLITTLEGHTDAVLALAYSPDGSTLATASSDNTVKLWSKEGSLITTLEGHTDAVLALAYSPDGSTLATASSDNTVKLWSKEGSLITTLEGHTDLVLALAYSPDGSTLATASSDNTVKLWSKEGSLITTLEGHTAAVGDLAYSPDGSTLATASDDKTVKLWSKEGSLITTLEGHTAAVGDLAYSPDGSTLATASRDNTVKLWSKEGSLITTLEGHTDLVLALAYSPDGSTLATASYDKTVKLRSKEGSLITTLEGHTAAVLALAYSPDGSTLATASSDNTVKLWSKEGSLITTLEGHTDLVNTLAYSPDGSTLATASRDNTVKLWSKEGSLITTLEGHTDAIWALAYSPDGSTLATASDDNTVKLWSKEGSLITTLEGHTDAVGDLAYSPDGSTLATASSDNTVKLWSKEGSLITTLEGHTYAIWDLAYSPDGSTLATASRDNTVKLWSKEGSLITTLEGHTDVIWALAYSLDGSTLATASRDKTVKLWNFELEDLLKRGCQWLSGYFIRHPQELELLTVCHSPAILSLAALGLVRQGQVLAEAGNMEKARQKLQTALKWSPKLDLDPETEMKDRDAKKLVIKWAAPAKAEKAKQLARQGKVSDSILIFRELQSWQDTDKAVEISASSWNSLCWFGSLHRKAKSVMFACEKAVAFDPSHGGRRDSRGLARALTNNPKGAIEDFEAYIKLSNRASDRKKQRQSWIDALKAGKDPFTDEVLDSLFDE</sequence>
<dbReference type="InterPro" id="IPR019734">
    <property type="entry name" value="TPR_rpt"/>
</dbReference>
<feature type="repeat" description="WD" evidence="3">
    <location>
        <begin position="1112"/>
        <end position="1144"/>
    </location>
</feature>
<dbReference type="PROSITE" id="PS50082">
    <property type="entry name" value="WD_REPEATS_2"/>
    <property type="match status" value="14"/>
</dbReference>
<dbReference type="InterPro" id="IPR019775">
    <property type="entry name" value="WD40_repeat_CS"/>
</dbReference>
<feature type="repeat" description="WD" evidence="3">
    <location>
        <begin position="1276"/>
        <end position="1308"/>
    </location>
</feature>
<dbReference type="InterPro" id="IPR011990">
    <property type="entry name" value="TPR-like_helical_dom_sf"/>
</dbReference>
<dbReference type="PRINTS" id="PR00320">
    <property type="entry name" value="GPROTEINBRPT"/>
</dbReference>
<accession>A8ZL84</accession>
<dbReference type="InterPro" id="IPR001680">
    <property type="entry name" value="WD40_rpt"/>
</dbReference>
<dbReference type="InterPro" id="IPR036322">
    <property type="entry name" value="WD40_repeat_dom_sf"/>
</dbReference>
<dbReference type="CDD" id="cd00200">
    <property type="entry name" value="WD40"/>
    <property type="match status" value="2"/>
</dbReference>
<keyword evidence="8" id="KW-1185">Reference proteome</keyword>
<dbReference type="PANTHER" id="PTHR19879">
    <property type="entry name" value="TRANSCRIPTION INITIATION FACTOR TFIID"/>
    <property type="match status" value="1"/>
</dbReference>
<feature type="repeat" description="WD" evidence="3">
    <location>
        <begin position="1481"/>
        <end position="1513"/>
    </location>
</feature>
<keyword evidence="2" id="KW-0677">Repeat</keyword>
<evidence type="ECO:0000259" key="6">
    <source>
        <dbReference type="Pfam" id="PF20703"/>
    </source>
</evidence>
<geneLocation type="plasmid" evidence="7 8">
    <name>pREB2</name>
</geneLocation>
<dbReference type="Gene3D" id="1.25.40.10">
    <property type="entry name" value="Tetratricopeptide repeat domain"/>
    <property type="match status" value="2"/>
</dbReference>
<feature type="repeat" description="WD" evidence="3">
    <location>
        <begin position="1071"/>
        <end position="1103"/>
    </location>
</feature>
<dbReference type="InterPro" id="IPR015943">
    <property type="entry name" value="WD40/YVTN_repeat-like_dom_sf"/>
</dbReference>
<feature type="repeat" description="WD" evidence="3">
    <location>
        <begin position="1317"/>
        <end position="1347"/>
    </location>
</feature>
<feature type="repeat" description="WD" evidence="3">
    <location>
        <begin position="1194"/>
        <end position="1226"/>
    </location>
</feature>
<proteinExistence type="predicted"/>
<feature type="domain" description="Novel STAND NTPase 1" evidence="6">
    <location>
        <begin position="507"/>
        <end position="833"/>
    </location>
</feature>
<evidence type="ECO:0000256" key="2">
    <source>
        <dbReference type="ARBA" id="ARBA00022737"/>
    </source>
</evidence>
<feature type="repeat" description="WD" evidence="3">
    <location>
        <begin position="1522"/>
        <end position="1554"/>
    </location>
</feature>
<name>A8ZL84_ACAM1</name>
<dbReference type="InterPro" id="IPR027417">
    <property type="entry name" value="P-loop_NTPase"/>
</dbReference>
<dbReference type="PROSITE" id="PS50005">
    <property type="entry name" value="TPR"/>
    <property type="match status" value="1"/>
</dbReference>
<dbReference type="SUPFAM" id="SSF52540">
    <property type="entry name" value="P-loop containing nucleoside triphosphate hydrolases"/>
    <property type="match status" value="1"/>
</dbReference>
<feature type="repeat" description="WD" evidence="3">
    <location>
        <begin position="1153"/>
        <end position="1185"/>
    </location>
</feature>
<dbReference type="InterPro" id="IPR020472">
    <property type="entry name" value="WD40_PAC1"/>
</dbReference>
<dbReference type="EMBL" id="CP000839">
    <property type="protein sequence ID" value="ABW31911.1"/>
    <property type="molecule type" value="Genomic_DNA"/>
</dbReference>
<gene>
    <name evidence="7" type="ordered locus">AM1_B0191</name>
</gene>
<dbReference type="KEGG" id="amr:AM1_B0191"/>
<feature type="repeat" description="WD" evidence="3">
    <location>
        <begin position="1030"/>
        <end position="1062"/>
    </location>
</feature>
<dbReference type="RefSeq" id="WP_012167062.1">
    <property type="nucleotide sequence ID" value="NC_009927.1"/>
</dbReference>
<dbReference type="PROSITE" id="PS00678">
    <property type="entry name" value="WD_REPEATS_1"/>
    <property type="match status" value="1"/>
</dbReference>
<dbReference type="InterPro" id="IPR049052">
    <property type="entry name" value="nSTAND1"/>
</dbReference>
<dbReference type="Gene3D" id="3.40.50.300">
    <property type="entry name" value="P-loop containing nucleotide triphosphate hydrolases"/>
    <property type="match status" value="1"/>
</dbReference>
<dbReference type="Gene3D" id="2.130.10.10">
    <property type="entry name" value="YVTN repeat-like/Quinoprotein amine dehydrogenase"/>
    <property type="match status" value="5"/>
</dbReference>
<dbReference type="PROSITE" id="PS50294">
    <property type="entry name" value="WD_REPEATS_REGION"/>
    <property type="match status" value="14"/>
</dbReference>
<feature type="repeat" description="WD" evidence="3">
    <location>
        <begin position="1440"/>
        <end position="1472"/>
    </location>
</feature>
<organism evidence="7 8">
    <name type="scientific">Acaryochloris marina (strain MBIC 11017)</name>
    <dbReference type="NCBI Taxonomy" id="329726"/>
    <lineage>
        <taxon>Bacteria</taxon>
        <taxon>Bacillati</taxon>
        <taxon>Cyanobacteriota</taxon>
        <taxon>Cyanophyceae</taxon>
        <taxon>Acaryochloridales</taxon>
        <taxon>Acaryochloridaceae</taxon>
        <taxon>Acaryochloris</taxon>
    </lineage>
</organism>
<keyword evidence="1 3" id="KW-0853">WD repeat</keyword>
<feature type="repeat" description="WD" evidence="3">
    <location>
        <begin position="1399"/>
        <end position="1431"/>
    </location>
</feature>
<dbReference type="Proteomes" id="UP000000268">
    <property type="component" value="Plasmid pREB2"/>
</dbReference>
<protein>
    <submittedName>
        <fullName evidence="7">WD-repeat protein</fullName>
    </submittedName>
</protein>
<feature type="region of interest" description="Disordered" evidence="5">
    <location>
        <begin position="239"/>
        <end position="263"/>
    </location>
</feature>
<evidence type="ECO:0000256" key="5">
    <source>
        <dbReference type="SAM" id="MobiDB-lite"/>
    </source>
</evidence>
<dbReference type="SMART" id="SM00028">
    <property type="entry name" value="TPR"/>
    <property type="match status" value="2"/>
</dbReference>
<evidence type="ECO:0000313" key="7">
    <source>
        <dbReference type="EMBL" id="ABW31911.1"/>
    </source>
</evidence>
<feature type="repeat" description="TPR" evidence="4">
    <location>
        <begin position="210"/>
        <end position="243"/>
    </location>
</feature>